<evidence type="ECO:0000259" key="2">
    <source>
        <dbReference type="Pfam" id="PF01471"/>
    </source>
</evidence>
<dbReference type="InterPro" id="IPR002477">
    <property type="entry name" value="Peptidoglycan-bd-like"/>
</dbReference>
<accession>A0A261EPI2</accession>
<dbReference type="AlphaFoldDB" id="A0A261EPI2"/>
<dbReference type="SUPFAM" id="SSF47090">
    <property type="entry name" value="PGBD-like"/>
    <property type="match status" value="1"/>
</dbReference>
<sequence length="345" mass="36517">MATRILTPLVLTACTALAVGVCATAFLMPTPTPQGLEESHSPSRTPTSIQKFYDERTLEVTPVTSPAENLTARTGGTVTETLCKPGAAITSGTKVLSVDSRPLIALHTDTPIYRELKGGERGPDVLALQQELRRLGYPAEGNGIYGPITIRGVKALMRASAAVDSDGSIKPGDTIWMPTTTVTPTQCLVGLNTTLNEGDEVMKTGGRLTGLTYQVLADLREGDRVFSVFDQKIVLPVLDGHINDLVFLKAIEESEAYRIWKADPAKKPKATLALAQPIEAIKVPPAAIFSQKGNKACVSTDGAKATPVVIVGSSLGSTLIQAQRVRTKIDQVYLGQALGGISCPA</sequence>
<reference evidence="3 4" key="1">
    <citation type="journal article" date="2017" name="BMC Genomics">
        <title>Comparative genomic and phylogenomic analyses of the Bifidobacteriaceae family.</title>
        <authorList>
            <person name="Lugli G.A."/>
            <person name="Milani C."/>
            <person name="Turroni F."/>
            <person name="Duranti S."/>
            <person name="Mancabelli L."/>
            <person name="Mangifesta M."/>
            <person name="Ferrario C."/>
            <person name="Modesto M."/>
            <person name="Mattarelli P."/>
            <person name="Jiri K."/>
            <person name="van Sinderen D."/>
            <person name="Ventura M."/>
        </authorList>
    </citation>
    <scope>NUCLEOTIDE SEQUENCE [LARGE SCALE GENOMIC DNA]</scope>
    <source>
        <strain evidence="3 4">DSM 22924</strain>
    </source>
</reference>
<dbReference type="EMBL" id="MWWS01000008">
    <property type="protein sequence ID" value="OZG48768.1"/>
    <property type="molecule type" value="Genomic_DNA"/>
</dbReference>
<name>A0A261EPI2_9BIFI</name>
<dbReference type="InterPro" id="IPR036365">
    <property type="entry name" value="PGBD-like_sf"/>
</dbReference>
<feature type="domain" description="Peptidoglycan binding-like" evidence="2">
    <location>
        <begin position="121"/>
        <end position="155"/>
    </location>
</feature>
<protein>
    <submittedName>
        <fullName evidence="3">Peptidoglycan-binding protein</fullName>
    </submittedName>
</protein>
<dbReference type="Proteomes" id="UP000216004">
    <property type="component" value="Unassembled WGS sequence"/>
</dbReference>
<feature type="signal peptide" evidence="1">
    <location>
        <begin position="1"/>
        <end position="18"/>
    </location>
</feature>
<gene>
    <name evidence="3" type="ORF">BOCO_1255</name>
</gene>
<organism evidence="3 4">
    <name type="scientific">Bombiscardovia coagulans</name>
    <dbReference type="NCBI Taxonomy" id="686666"/>
    <lineage>
        <taxon>Bacteria</taxon>
        <taxon>Bacillati</taxon>
        <taxon>Actinomycetota</taxon>
        <taxon>Actinomycetes</taxon>
        <taxon>Bifidobacteriales</taxon>
        <taxon>Bifidobacteriaceae</taxon>
        <taxon>Bombiscardovia</taxon>
    </lineage>
</organism>
<evidence type="ECO:0000256" key="1">
    <source>
        <dbReference type="SAM" id="SignalP"/>
    </source>
</evidence>
<keyword evidence="1" id="KW-0732">Signal</keyword>
<evidence type="ECO:0000313" key="3">
    <source>
        <dbReference type="EMBL" id="OZG48768.1"/>
    </source>
</evidence>
<dbReference type="OrthoDB" id="3238883at2"/>
<dbReference type="Gene3D" id="1.10.101.10">
    <property type="entry name" value="PGBD-like superfamily/PGBD"/>
    <property type="match status" value="1"/>
</dbReference>
<dbReference type="Pfam" id="PF01471">
    <property type="entry name" value="PG_binding_1"/>
    <property type="match status" value="1"/>
</dbReference>
<keyword evidence="4" id="KW-1185">Reference proteome</keyword>
<evidence type="ECO:0000313" key="4">
    <source>
        <dbReference type="Proteomes" id="UP000216004"/>
    </source>
</evidence>
<comment type="caution">
    <text evidence="3">The sequence shown here is derived from an EMBL/GenBank/DDBJ whole genome shotgun (WGS) entry which is preliminary data.</text>
</comment>
<feature type="chain" id="PRO_5039208379" evidence="1">
    <location>
        <begin position="19"/>
        <end position="345"/>
    </location>
</feature>
<proteinExistence type="predicted"/>
<dbReference type="InterPro" id="IPR036366">
    <property type="entry name" value="PGBDSf"/>
</dbReference>
<dbReference type="RefSeq" id="WP_094723373.1">
    <property type="nucleotide sequence ID" value="NZ_MWWS01000008.1"/>
</dbReference>